<feature type="coiled-coil region" evidence="1">
    <location>
        <begin position="327"/>
        <end position="372"/>
    </location>
</feature>
<accession>A0A1I7SA64</accession>
<dbReference type="Proteomes" id="UP000659654">
    <property type="component" value="Unassembled WGS sequence"/>
</dbReference>
<feature type="compositionally biased region" description="Basic and acidic residues" evidence="2">
    <location>
        <begin position="248"/>
        <end position="277"/>
    </location>
</feature>
<evidence type="ECO:0000313" key="5">
    <source>
        <dbReference type="Proteomes" id="UP000095284"/>
    </source>
</evidence>
<feature type="transmembrane region" description="Helical" evidence="3">
    <location>
        <begin position="373"/>
        <end position="389"/>
    </location>
</feature>
<sequence length="390" mass="45381">MVKFIVDQTVGETFQFEKEIGRNSALTIWEVFLDRYGLRYTDSIRDYGSNWIEECTVNGKSLSSHEKLQPEYETIFVHFTIRCENSDFCLETPGVCGRMETVGDAVRRMLKENGKRPESLIVAAREKINGVFKNCEEWHYVNAFAHYEVNIHRKVIYFEFWHNQVRKVEECFVEMGDIVYEVARKALEAKNVDVSKIDIDIFRDRGSYVKMTPLCKVNRYKEHYLLALTPRNSNCSLDVGEAQTKPSEVVEKQYQDTPDSRSPRLSEPQQKEKEEKNGQVSADLDSKLSTIIDMLTKVAENVTSKVVEDLATKRASGQPETAKQKLNLKDTDEYKKLEADYANLRKEFETTKDDFKKELVRAQNFNEKIERRLVFLIMLFVFGFLQFGLL</sequence>
<evidence type="ECO:0000256" key="1">
    <source>
        <dbReference type="SAM" id="Coils"/>
    </source>
</evidence>
<evidence type="ECO:0000313" key="7">
    <source>
        <dbReference type="WBParaSite" id="BXY_0991100.1"/>
    </source>
</evidence>
<dbReference type="Proteomes" id="UP000582659">
    <property type="component" value="Unassembled WGS sequence"/>
</dbReference>
<dbReference type="SMR" id="A0A1I7SA64"/>
<proteinExistence type="predicted"/>
<keyword evidence="3" id="KW-0472">Membrane</keyword>
<evidence type="ECO:0000256" key="2">
    <source>
        <dbReference type="SAM" id="MobiDB-lite"/>
    </source>
</evidence>
<evidence type="ECO:0000256" key="3">
    <source>
        <dbReference type="SAM" id="Phobius"/>
    </source>
</evidence>
<dbReference type="AlphaFoldDB" id="A0A1I7SA64"/>
<keyword evidence="1" id="KW-0175">Coiled coil</keyword>
<keyword evidence="6" id="KW-1185">Reference proteome</keyword>
<dbReference type="WBParaSite" id="BXY_0991100.1">
    <property type="protein sequence ID" value="BXY_0991100.1"/>
    <property type="gene ID" value="BXY_0991100"/>
</dbReference>
<reference evidence="7" key="1">
    <citation type="submission" date="2016-11" db="UniProtKB">
        <authorList>
            <consortium name="WormBaseParasite"/>
        </authorList>
    </citation>
    <scope>IDENTIFICATION</scope>
</reference>
<dbReference type="EMBL" id="CAJFDI010000006">
    <property type="protein sequence ID" value="CAD5235446.1"/>
    <property type="molecule type" value="Genomic_DNA"/>
</dbReference>
<name>A0A1I7SA64_BURXY</name>
<organism evidence="5 7">
    <name type="scientific">Bursaphelenchus xylophilus</name>
    <name type="common">Pinewood nematode worm</name>
    <name type="synonym">Aphelenchoides xylophilus</name>
    <dbReference type="NCBI Taxonomy" id="6326"/>
    <lineage>
        <taxon>Eukaryota</taxon>
        <taxon>Metazoa</taxon>
        <taxon>Ecdysozoa</taxon>
        <taxon>Nematoda</taxon>
        <taxon>Chromadorea</taxon>
        <taxon>Rhabditida</taxon>
        <taxon>Tylenchina</taxon>
        <taxon>Tylenchomorpha</taxon>
        <taxon>Aphelenchoidea</taxon>
        <taxon>Aphelenchoididae</taxon>
        <taxon>Bursaphelenchus</taxon>
    </lineage>
</organism>
<protein>
    <submittedName>
        <fullName evidence="4">(pine wood nematode) hypothetical protein</fullName>
    </submittedName>
</protein>
<keyword evidence="3" id="KW-0812">Transmembrane</keyword>
<gene>
    <name evidence="4" type="ORF">BXYJ_LOCUS15537</name>
</gene>
<feature type="region of interest" description="Disordered" evidence="2">
    <location>
        <begin position="238"/>
        <end position="281"/>
    </location>
</feature>
<keyword evidence="3" id="KW-1133">Transmembrane helix</keyword>
<dbReference type="EMBL" id="CAJFCV020000006">
    <property type="protein sequence ID" value="CAG9131851.1"/>
    <property type="molecule type" value="Genomic_DNA"/>
</dbReference>
<reference evidence="4" key="2">
    <citation type="submission" date="2020-09" db="EMBL/GenBank/DDBJ databases">
        <authorList>
            <person name="Kikuchi T."/>
        </authorList>
    </citation>
    <scope>NUCLEOTIDE SEQUENCE</scope>
    <source>
        <strain evidence="4">Ka4C1</strain>
    </source>
</reference>
<evidence type="ECO:0000313" key="4">
    <source>
        <dbReference type="EMBL" id="CAD5235446.1"/>
    </source>
</evidence>
<dbReference type="Proteomes" id="UP000095284">
    <property type="component" value="Unplaced"/>
</dbReference>
<evidence type="ECO:0000313" key="6">
    <source>
        <dbReference type="Proteomes" id="UP000659654"/>
    </source>
</evidence>